<keyword evidence="1" id="KW-0472">Membrane</keyword>
<name>A0A371EKV2_MUCPR</name>
<sequence>MAICEGVLIFLKAINISKEYKNKHYMVNVIKNVIKELNSIMYFGPLFVVYILNLRVKILWVVKNIGKNKNVFDECGWMIKIFSTLKLLFVAETCFSSIIVMLKRLKLLKRLQNMIISDQLNSYRKDDVRKATQLKEIILNDMWWDKIDYILSFMNPIT</sequence>
<dbReference type="EMBL" id="QJKJ01013389">
    <property type="protein sequence ID" value="RDX66549.1"/>
    <property type="molecule type" value="Genomic_DNA"/>
</dbReference>
<feature type="transmembrane region" description="Helical" evidence="1">
    <location>
        <begin position="40"/>
        <end position="61"/>
    </location>
</feature>
<evidence type="ECO:0000256" key="1">
    <source>
        <dbReference type="SAM" id="Phobius"/>
    </source>
</evidence>
<dbReference type="OrthoDB" id="1937290at2759"/>
<feature type="transmembrane region" description="Helical" evidence="1">
    <location>
        <begin position="81"/>
        <end position="102"/>
    </location>
</feature>
<evidence type="ECO:0000313" key="2">
    <source>
        <dbReference type="EMBL" id="RDX66549.1"/>
    </source>
</evidence>
<evidence type="ECO:0008006" key="4">
    <source>
        <dbReference type="Google" id="ProtNLM"/>
    </source>
</evidence>
<keyword evidence="1" id="KW-0812">Transmembrane</keyword>
<gene>
    <name evidence="2" type="ORF">CR513_54671</name>
</gene>
<organism evidence="2 3">
    <name type="scientific">Mucuna pruriens</name>
    <name type="common">Velvet bean</name>
    <name type="synonym">Dolichos pruriens</name>
    <dbReference type="NCBI Taxonomy" id="157652"/>
    <lineage>
        <taxon>Eukaryota</taxon>
        <taxon>Viridiplantae</taxon>
        <taxon>Streptophyta</taxon>
        <taxon>Embryophyta</taxon>
        <taxon>Tracheophyta</taxon>
        <taxon>Spermatophyta</taxon>
        <taxon>Magnoliopsida</taxon>
        <taxon>eudicotyledons</taxon>
        <taxon>Gunneridae</taxon>
        <taxon>Pentapetalae</taxon>
        <taxon>rosids</taxon>
        <taxon>fabids</taxon>
        <taxon>Fabales</taxon>
        <taxon>Fabaceae</taxon>
        <taxon>Papilionoideae</taxon>
        <taxon>50 kb inversion clade</taxon>
        <taxon>NPAAA clade</taxon>
        <taxon>indigoferoid/millettioid clade</taxon>
        <taxon>Phaseoleae</taxon>
        <taxon>Mucuna</taxon>
    </lineage>
</organism>
<feature type="non-terminal residue" evidence="2">
    <location>
        <position position="1"/>
    </location>
</feature>
<keyword evidence="3" id="KW-1185">Reference proteome</keyword>
<protein>
    <recommendedName>
        <fullName evidence="4">HAT C-terminal dimerisation domain-containing protein</fullName>
    </recommendedName>
</protein>
<accession>A0A371EKV2</accession>
<keyword evidence="1" id="KW-1133">Transmembrane helix</keyword>
<dbReference type="Proteomes" id="UP000257109">
    <property type="component" value="Unassembled WGS sequence"/>
</dbReference>
<proteinExistence type="predicted"/>
<comment type="caution">
    <text evidence="2">The sequence shown here is derived from an EMBL/GenBank/DDBJ whole genome shotgun (WGS) entry which is preliminary data.</text>
</comment>
<dbReference type="AlphaFoldDB" id="A0A371EKV2"/>
<evidence type="ECO:0000313" key="3">
    <source>
        <dbReference type="Proteomes" id="UP000257109"/>
    </source>
</evidence>
<reference evidence="2" key="1">
    <citation type="submission" date="2018-05" db="EMBL/GenBank/DDBJ databases">
        <title>Draft genome of Mucuna pruriens seed.</title>
        <authorList>
            <person name="Nnadi N.E."/>
            <person name="Vos R."/>
            <person name="Hasami M.H."/>
            <person name="Devisetty U.K."/>
            <person name="Aguiy J.C."/>
        </authorList>
    </citation>
    <scope>NUCLEOTIDE SEQUENCE [LARGE SCALE GENOMIC DNA]</scope>
    <source>
        <strain evidence="2">JCA_2017</strain>
    </source>
</reference>